<name>A0AAV5I9Y7_9ROSI</name>
<dbReference type="GO" id="GO:0003824">
    <property type="term" value="F:catalytic activity"/>
    <property type="evidence" value="ECO:0007669"/>
    <property type="project" value="InterPro"/>
</dbReference>
<keyword evidence="1" id="KW-0812">Transmembrane</keyword>
<evidence type="ECO:0000313" key="4">
    <source>
        <dbReference type="Proteomes" id="UP001054252"/>
    </source>
</evidence>
<dbReference type="EMBL" id="BPVZ01000008">
    <property type="protein sequence ID" value="GKU95011.1"/>
    <property type="molecule type" value="Genomic_DNA"/>
</dbReference>
<dbReference type="GO" id="GO:0005975">
    <property type="term" value="P:carbohydrate metabolic process"/>
    <property type="evidence" value="ECO:0007669"/>
    <property type="project" value="InterPro"/>
</dbReference>
<dbReference type="GO" id="GO:0030246">
    <property type="term" value="F:carbohydrate binding"/>
    <property type="evidence" value="ECO:0007669"/>
    <property type="project" value="InterPro"/>
</dbReference>
<evidence type="ECO:0000313" key="3">
    <source>
        <dbReference type="EMBL" id="GKU95011.1"/>
    </source>
</evidence>
<keyword evidence="4" id="KW-1185">Reference proteome</keyword>
<dbReference type="PANTHER" id="PTHR32018:SF6">
    <property type="entry name" value="RHAMNOGALACTURONAN ENDOLYASE"/>
    <property type="match status" value="1"/>
</dbReference>
<dbReference type="SUPFAM" id="SSF74650">
    <property type="entry name" value="Galactose mutarotase-like"/>
    <property type="match status" value="1"/>
</dbReference>
<organism evidence="3 4">
    <name type="scientific">Rubroshorea leprosula</name>
    <dbReference type="NCBI Taxonomy" id="152421"/>
    <lineage>
        <taxon>Eukaryota</taxon>
        <taxon>Viridiplantae</taxon>
        <taxon>Streptophyta</taxon>
        <taxon>Embryophyta</taxon>
        <taxon>Tracheophyta</taxon>
        <taxon>Spermatophyta</taxon>
        <taxon>Magnoliopsida</taxon>
        <taxon>eudicotyledons</taxon>
        <taxon>Gunneridae</taxon>
        <taxon>Pentapetalae</taxon>
        <taxon>rosids</taxon>
        <taxon>malvids</taxon>
        <taxon>Malvales</taxon>
        <taxon>Dipterocarpaceae</taxon>
        <taxon>Rubroshorea</taxon>
    </lineage>
</organism>
<feature type="domain" description="Rhamnogalacturonan lyase" evidence="2">
    <location>
        <begin position="265"/>
        <end position="373"/>
    </location>
</feature>
<reference evidence="3 4" key="1">
    <citation type="journal article" date="2021" name="Commun. Biol.">
        <title>The genome of Shorea leprosula (Dipterocarpaceae) highlights the ecological relevance of drought in aseasonal tropical rainforests.</title>
        <authorList>
            <person name="Ng K.K.S."/>
            <person name="Kobayashi M.J."/>
            <person name="Fawcett J.A."/>
            <person name="Hatakeyama M."/>
            <person name="Paape T."/>
            <person name="Ng C.H."/>
            <person name="Ang C.C."/>
            <person name="Tnah L.H."/>
            <person name="Lee C.T."/>
            <person name="Nishiyama T."/>
            <person name="Sese J."/>
            <person name="O'Brien M.J."/>
            <person name="Copetti D."/>
            <person name="Mohd Noor M.I."/>
            <person name="Ong R.C."/>
            <person name="Putra M."/>
            <person name="Sireger I.Z."/>
            <person name="Indrioko S."/>
            <person name="Kosugi Y."/>
            <person name="Izuno A."/>
            <person name="Isagi Y."/>
            <person name="Lee S.L."/>
            <person name="Shimizu K.K."/>
        </authorList>
    </citation>
    <scope>NUCLEOTIDE SEQUENCE [LARGE SCALE GENOMIC DNA]</scope>
    <source>
        <strain evidence="3">214</strain>
    </source>
</reference>
<keyword evidence="1" id="KW-0472">Membrane</keyword>
<evidence type="ECO:0000259" key="2">
    <source>
        <dbReference type="Pfam" id="PF14683"/>
    </source>
</evidence>
<keyword evidence="1" id="KW-1133">Transmembrane helix</keyword>
<dbReference type="AlphaFoldDB" id="A0AAV5I9Y7"/>
<dbReference type="InterPro" id="IPR029411">
    <property type="entry name" value="RG-lyase_III"/>
</dbReference>
<dbReference type="SUPFAM" id="SSF49785">
    <property type="entry name" value="Galactose-binding domain-like"/>
    <property type="match status" value="1"/>
</dbReference>
<dbReference type="Proteomes" id="UP001054252">
    <property type="component" value="Unassembled WGS sequence"/>
</dbReference>
<feature type="transmembrane region" description="Helical" evidence="1">
    <location>
        <begin position="12"/>
        <end position="29"/>
    </location>
</feature>
<sequence>MAEVVSRCHRNLVVFWMTMAVELLLLLSVCPEITPPRRTNLGDATQQPRAVKLIKENEQVVIDNGLVRVTLSTPDGFVTGIQYNGVENVDDKYQYSLEDKDNKVHGWMVANPPVGFWMITPSDEFRVGGPIKQDLNSHTGPVNLNMFVSTHYAGIDMDLEYKQGEPWKKVFGPFLVYLNSARSPGNYSTLWGDAKRQMLEEVRSWPYNFVASPDFPPADQRGQVFGQLVVADGYVSNKPIFAKGAYVFDLMPQLAYRNLGNGDYKAATWQIAFQLQNVLHTGNYTLQLALASASYAKLQVRFNDPNAPEPEFETPGRIGFDNAIARHGIHGLYRFYSIQVPSNKLRKGSNTIYLTQSLSTTPFQGVMYDYIRFEEPGQ</sequence>
<dbReference type="InterPro" id="IPR014718">
    <property type="entry name" value="GH-type_carb-bd"/>
</dbReference>
<dbReference type="InterPro" id="IPR011013">
    <property type="entry name" value="Gal_mutarotase_sf_dom"/>
</dbReference>
<proteinExistence type="predicted"/>
<evidence type="ECO:0000256" key="1">
    <source>
        <dbReference type="SAM" id="Phobius"/>
    </source>
</evidence>
<dbReference type="Gene3D" id="2.70.98.10">
    <property type="match status" value="1"/>
</dbReference>
<comment type="caution">
    <text evidence="3">The sequence shown here is derived from an EMBL/GenBank/DDBJ whole genome shotgun (WGS) entry which is preliminary data.</text>
</comment>
<dbReference type="Gene3D" id="2.60.120.260">
    <property type="entry name" value="Galactose-binding domain-like"/>
    <property type="match status" value="1"/>
</dbReference>
<gene>
    <name evidence="3" type="ORF">SLEP1_g8429</name>
</gene>
<dbReference type="InterPro" id="IPR051850">
    <property type="entry name" value="Polysacch_Lyase_4"/>
</dbReference>
<accession>A0AAV5I9Y7</accession>
<dbReference type="PANTHER" id="PTHR32018">
    <property type="entry name" value="RHAMNOGALACTURONATE LYASE FAMILY PROTEIN"/>
    <property type="match status" value="1"/>
</dbReference>
<dbReference type="Pfam" id="PF06045">
    <property type="entry name" value="Rhamnogal_lyase"/>
    <property type="match status" value="1"/>
</dbReference>
<protein>
    <recommendedName>
        <fullName evidence="2">Rhamnogalacturonan lyase domain-containing protein</fullName>
    </recommendedName>
</protein>
<dbReference type="Pfam" id="PF14683">
    <property type="entry name" value="CBM-like"/>
    <property type="match status" value="1"/>
</dbReference>
<dbReference type="InterPro" id="IPR010325">
    <property type="entry name" value="Rhamnogal_lyase"/>
</dbReference>
<dbReference type="InterPro" id="IPR008979">
    <property type="entry name" value="Galactose-bd-like_sf"/>
</dbReference>